<sequence>MVVEVLERQRGRCRCILMPTPMAMVLDEARGGCVDRVFAAPRSDVHGPLDKRVKNIIQSQSCSERDKIERASREAGMSSSEWEEEEEEEEEGEEEEEEEEEEACSNYKEGLTKPAQPREKRASEASLLLLALRSGSNEDPLTSPQPAGVCAAAARGATVLPGSGLNVSVSLTFSFNGNFWCFGPRGSCRVEKSSSPELLIDGYWFHNSSNEVASSHLFPPLYMGPASAQLSGRGCRCAAEGEPDTDVVIEVLQEALITGLIATAPVDERPLAIKDSGSWDRMPDELASVVRDAPFSFIASFAV</sequence>
<feature type="compositionally biased region" description="Acidic residues" evidence="1">
    <location>
        <begin position="81"/>
        <end position="103"/>
    </location>
</feature>
<dbReference type="AlphaFoldDB" id="A0A4Z2J3G7"/>
<name>A0A4Z2J3G7_9TELE</name>
<feature type="region of interest" description="Disordered" evidence="1">
    <location>
        <begin position="58"/>
        <end position="120"/>
    </location>
</feature>
<protein>
    <submittedName>
        <fullName evidence="2">Uncharacterized protein</fullName>
    </submittedName>
</protein>
<evidence type="ECO:0000256" key="1">
    <source>
        <dbReference type="SAM" id="MobiDB-lite"/>
    </source>
</evidence>
<proteinExistence type="predicted"/>
<comment type="caution">
    <text evidence="2">The sequence shown here is derived from an EMBL/GenBank/DDBJ whole genome shotgun (WGS) entry which is preliminary data.</text>
</comment>
<feature type="compositionally biased region" description="Basic and acidic residues" evidence="1">
    <location>
        <begin position="63"/>
        <end position="73"/>
    </location>
</feature>
<gene>
    <name evidence="2" type="ORF">EYF80_004930</name>
</gene>
<reference evidence="2 3" key="1">
    <citation type="submission" date="2019-03" db="EMBL/GenBank/DDBJ databases">
        <title>First draft genome of Liparis tanakae, snailfish: a comprehensive survey of snailfish specific genes.</title>
        <authorList>
            <person name="Kim W."/>
            <person name="Song I."/>
            <person name="Jeong J.-H."/>
            <person name="Kim D."/>
            <person name="Kim S."/>
            <person name="Ryu S."/>
            <person name="Song J.Y."/>
            <person name="Lee S.K."/>
        </authorList>
    </citation>
    <scope>NUCLEOTIDE SEQUENCE [LARGE SCALE GENOMIC DNA]</scope>
    <source>
        <tissue evidence="2">Muscle</tissue>
    </source>
</reference>
<dbReference type="EMBL" id="SRLO01000024">
    <property type="protein sequence ID" value="TNN84885.1"/>
    <property type="molecule type" value="Genomic_DNA"/>
</dbReference>
<dbReference type="Proteomes" id="UP000314294">
    <property type="component" value="Unassembled WGS sequence"/>
</dbReference>
<evidence type="ECO:0000313" key="2">
    <source>
        <dbReference type="EMBL" id="TNN84885.1"/>
    </source>
</evidence>
<organism evidence="2 3">
    <name type="scientific">Liparis tanakae</name>
    <name type="common">Tanaka's snailfish</name>
    <dbReference type="NCBI Taxonomy" id="230148"/>
    <lineage>
        <taxon>Eukaryota</taxon>
        <taxon>Metazoa</taxon>
        <taxon>Chordata</taxon>
        <taxon>Craniata</taxon>
        <taxon>Vertebrata</taxon>
        <taxon>Euteleostomi</taxon>
        <taxon>Actinopterygii</taxon>
        <taxon>Neopterygii</taxon>
        <taxon>Teleostei</taxon>
        <taxon>Neoteleostei</taxon>
        <taxon>Acanthomorphata</taxon>
        <taxon>Eupercaria</taxon>
        <taxon>Perciformes</taxon>
        <taxon>Cottioidei</taxon>
        <taxon>Cottales</taxon>
        <taxon>Liparidae</taxon>
        <taxon>Liparis</taxon>
    </lineage>
</organism>
<accession>A0A4Z2J3G7</accession>
<keyword evidence="3" id="KW-1185">Reference proteome</keyword>
<evidence type="ECO:0000313" key="3">
    <source>
        <dbReference type="Proteomes" id="UP000314294"/>
    </source>
</evidence>